<protein>
    <submittedName>
        <fullName evidence="1">Uncharacterized protein</fullName>
    </submittedName>
</protein>
<name>A0ABP3AV90_9LIST</name>
<evidence type="ECO:0000313" key="1">
    <source>
        <dbReference type="EMBL" id="EUJ27434.1"/>
    </source>
</evidence>
<gene>
    <name evidence="1" type="ORF">MFLO_13263</name>
</gene>
<sequence>MMKTLTKKEMEKMKKAAAIVLFSLSLIFIVPSLANAMDVQLGDQIYSSNLPQFNPNEMTFF</sequence>
<dbReference type="EMBL" id="AODF01000032">
    <property type="protein sequence ID" value="EUJ27434.1"/>
    <property type="molecule type" value="Genomic_DNA"/>
</dbReference>
<organism evidence="1 2">
    <name type="scientific">Listeria floridensis FSL S10-1187</name>
    <dbReference type="NCBI Taxonomy" id="1265817"/>
    <lineage>
        <taxon>Bacteria</taxon>
        <taxon>Bacillati</taxon>
        <taxon>Bacillota</taxon>
        <taxon>Bacilli</taxon>
        <taxon>Bacillales</taxon>
        <taxon>Listeriaceae</taxon>
        <taxon>Listeria</taxon>
    </lineage>
</organism>
<evidence type="ECO:0000313" key="2">
    <source>
        <dbReference type="Proteomes" id="UP000019249"/>
    </source>
</evidence>
<reference evidence="1 2" key="1">
    <citation type="journal article" date="2014" name="Int. J. Syst. Evol. Microbiol.">
        <title>Listeria floridensis sp. nov., Listeria aquatica sp. nov., Listeria cornellensis sp. nov., Listeria riparia sp. nov. and Listeria grandensis sp. nov., from agricultural and natural environments.</title>
        <authorList>
            <person name="den Bakker H.C."/>
            <person name="Warchocki S."/>
            <person name="Wright E.M."/>
            <person name="Allred A.F."/>
            <person name="Ahlstrom C."/>
            <person name="Manuel C.S."/>
            <person name="Stasiewicz M.J."/>
            <person name="Burrell A."/>
            <person name="Roof S."/>
            <person name="Strawn L."/>
            <person name="Fortes E.D."/>
            <person name="Nightingale K.K."/>
            <person name="Kephart D."/>
            <person name="Wiedmann M."/>
        </authorList>
    </citation>
    <scope>NUCLEOTIDE SEQUENCE [LARGE SCALE GENOMIC DNA]</scope>
    <source>
        <strain evidence="1 2">FSL S10-1187</strain>
    </source>
</reference>
<accession>A0ABP3AV90</accession>
<comment type="caution">
    <text evidence="1">The sequence shown here is derived from an EMBL/GenBank/DDBJ whole genome shotgun (WGS) entry which is preliminary data.</text>
</comment>
<dbReference type="Proteomes" id="UP000019249">
    <property type="component" value="Unassembled WGS sequence"/>
</dbReference>
<proteinExistence type="predicted"/>
<keyword evidence="2" id="KW-1185">Reference proteome</keyword>